<accession>A0AAV5VUD8</accession>
<protein>
    <recommendedName>
        <fullName evidence="7">UDP-glucuronosyltransferase</fullName>
        <ecNumber evidence="7">2.4.1.17</ecNumber>
    </recommendedName>
</protein>
<sequence length="257" mass="29075">MSFFDRLSNAMASTLTDIVMRMVASNLEQVVKMRMPNLPSVKDLLATNSLIFYNSEPLVDFPKLTSARTIDIGGITVSAEHNPLNETWSNILNLRSKTILISFGSIANSFNMPEEYKRTILSTIKSFPYVTFIWKYEKPEHKISEGIRNLVESTWVPQRDLLYDPRLSAFITHCGQGSTTESIDAGIPLIVIPVMGDQMRNAYQIERNGNGIRLEKSDLAIVGKLGEAIREVLENEKPFSMTEVRFSNMRQMNICCL</sequence>
<dbReference type="EC" id="2.4.1.17" evidence="7"/>
<keyword evidence="9" id="KW-1185">Reference proteome</keyword>
<dbReference type="CDD" id="cd03784">
    <property type="entry name" value="GT1_Gtf-like"/>
    <property type="match status" value="1"/>
</dbReference>
<dbReference type="AlphaFoldDB" id="A0AAV5VUD8"/>
<comment type="catalytic activity">
    <reaction evidence="5 7">
        <text>glucuronate acceptor + UDP-alpha-D-glucuronate = acceptor beta-D-glucuronoside + UDP + H(+)</text>
        <dbReference type="Rhea" id="RHEA:21032"/>
        <dbReference type="ChEBI" id="CHEBI:15378"/>
        <dbReference type="ChEBI" id="CHEBI:58052"/>
        <dbReference type="ChEBI" id="CHEBI:58223"/>
        <dbReference type="ChEBI" id="CHEBI:132367"/>
        <dbReference type="ChEBI" id="CHEBI:132368"/>
        <dbReference type="EC" id="2.4.1.17"/>
    </reaction>
</comment>
<dbReference type="PROSITE" id="PS00375">
    <property type="entry name" value="UDPGT"/>
    <property type="match status" value="1"/>
</dbReference>
<dbReference type="SUPFAM" id="SSF53756">
    <property type="entry name" value="UDP-Glycosyltransferase/glycogen phosphorylase"/>
    <property type="match status" value="1"/>
</dbReference>
<evidence type="ECO:0000256" key="7">
    <source>
        <dbReference type="RuleBase" id="RU362059"/>
    </source>
</evidence>
<keyword evidence="3 6" id="KW-0808">Transferase</keyword>
<dbReference type="FunFam" id="3.40.50.2000:FF:000201">
    <property type="entry name" value="UDP-glucuronosyltransferase"/>
    <property type="match status" value="1"/>
</dbReference>
<dbReference type="InterPro" id="IPR035595">
    <property type="entry name" value="UDP_glycos_trans_CS"/>
</dbReference>
<evidence type="ECO:0000256" key="5">
    <source>
        <dbReference type="ARBA" id="ARBA00047475"/>
    </source>
</evidence>
<dbReference type="GO" id="GO:0016020">
    <property type="term" value="C:membrane"/>
    <property type="evidence" value="ECO:0007669"/>
    <property type="project" value="UniProtKB-SubCell"/>
</dbReference>
<dbReference type="Gene3D" id="3.40.50.2000">
    <property type="entry name" value="Glycogen Phosphorylase B"/>
    <property type="match status" value="1"/>
</dbReference>
<gene>
    <name evidence="8" type="ORF">PFISCL1PPCAC_13615</name>
</gene>
<name>A0AAV5VUD8_9BILA</name>
<dbReference type="Proteomes" id="UP001432322">
    <property type="component" value="Unassembled WGS sequence"/>
</dbReference>
<evidence type="ECO:0000256" key="3">
    <source>
        <dbReference type="ARBA" id="ARBA00022679"/>
    </source>
</evidence>
<reference evidence="8" key="1">
    <citation type="submission" date="2023-10" db="EMBL/GenBank/DDBJ databases">
        <title>Genome assembly of Pristionchus species.</title>
        <authorList>
            <person name="Yoshida K."/>
            <person name="Sommer R.J."/>
        </authorList>
    </citation>
    <scope>NUCLEOTIDE SEQUENCE</scope>
    <source>
        <strain evidence="8">RS5133</strain>
    </source>
</reference>
<comment type="caution">
    <text evidence="8">The sequence shown here is derived from an EMBL/GenBank/DDBJ whole genome shotgun (WGS) entry which is preliminary data.</text>
</comment>
<dbReference type="PANTHER" id="PTHR48043:SF23">
    <property type="entry name" value="UDP-GLUCURONOSYLTRANSFERASE"/>
    <property type="match status" value="1"/>
</dbReference>
<comment type="similarity">
    <text evidence="1 6">Belongs to the UDP-glycosyltransferase family.</text>
</comment>
<dbReference type="InterPro" id="IPR050271">
    <property type="entry name" value="UDP-glycosyltransferase"/>
</dbReference>
<evidence type="ECO:0000256" key="1">
    <source>
        <dbReference type="ARBA" id="ARBA00009995"/>
    </source>
</evidence>
<comment type="subcellular location">
    <subcellularLocation>
        <location evidence="7">Membrane</location>
        <topology evidence="7">Single-pass membrane protein</topology>
    </subcellularLocation>
</comment>
<keyword evidence="4" id="KW-0732">Signal</keyword>
<dbReference type="InterPro" id="IPR002213">
    <property type="entry name" value="UDP_glucos_trans"/>
</dbReference>
<evidence type="ECO:0000313" key="9">
    <source>
        <dbReference type="Proteomes" id="UP001432322"/>
    </source>
</evidence>
<dbReference type="GO" id="GO:0015020">
    <property type="term" value="F:glucuronosyltransferase activity"/>
    <property type="evidence" value="ECO:0007669"/>
    <property type="project" value="UniProtKB-EC"/>
</dbReference>
<dbReference type="Pfam" id="PF00201">
    <property type="entry name" value="UDPGT"/>
    <property type="match status" value="1"/>
</dbReference>
<evidence type="ECO:0000256" key="6">
    <source>
        <dbReference type="RuleBase" id="RU003718"/>
    </source>
</evidence>
<evidence type="ECO:0000313" key="8">
    <source>
        <dbReference type="EMBL" id="GMT22322.1"/>
    </source>
</evidence>
<organism evidence="8 9">
    <name type="scientific">Pristionchus fissidentatus</name>
    <dbReference type="NCBI Taxonomy" id="1538716"/>
    <lineage>
        <taxon>Eukaryota</taxon>
        <taxon>Metazoa</taxon>
        <taxon>Ecdysozoa</taxon>
        <taxon>Nematoda</taxon>
        <taxon>Chromadorea</taxon>
        <taxon>Rhabditida</taxon>
        <taxon>Rhabditina</taxon>
        <taxon>Diplogasteromorpha</taxon>
        <taxon>Diplogasteroidea</taxon>
        <taxon>Neodiplogasteridae</taxon>
        <taxon>Pristionchus</taxon>
    </lineage>
</organism>
<evidence type="ECO:0000256" key="2">
    <source>
        <dbReference type="ARBA" id="ARBA00022676"/>
    </source>
</evidence>
<dbReference type="PANTHER" id="PTHR48043">
    <property type="entry name" value="EG:EG0003.4 PROTEIN-RELATED"/>
    <property type="match status" value="1"/>
</dbReference>
<keyword evidence="2 6" id="KW-0328">Glycosyltransferase</keyword>
<dbReference type="EMBL" id="BTSY01000004">
    <property type="protein sequence ID" value="GMT22322.1"/>
    <property type="molecule type" value="Genomic_DNA"/>
</dbReference>
<evidence type="ECO:0000256" key="4">
    <source>
        <dbReference type="ARBA" id="ARBA00022729"/>
    </source>
</evidence>
<proteinExistence type="inferred from homology"/>